<dbReference type="Pfam" id="PF02627">
    <property type="entry name" value="CMD"/>
    <property type="match status" value="1"/>
</dbReference>
<dbReference type="SUPFAM" id="SSF69118">
    <property type="entry name" value="AhpD-like"/>
    <property type="match status" value="1"/>
</dbReference>
<evidence type="ECO:0000313" key="3">
    <source>
        <dbReference type="Proteomes" id="UP000287687"/>
    </source>
</evidence>
<dbReference type="InterPro" id="IPR003779">
    <property type="entry name" value="CMD-like"/>
</dbReference>
<comment type="caution">
    <text evidence="2">The sequence shown here is derived from an EMBL/GenBank/DDBJ whole genome shotgun (WGS) entry which is preliminary data.</text>
</comment>
<dbReference type="AlphaFoldDB" id="A0A3S3U382"/>
<protein>
    <submittedName>
        <fullName evidence="2">4-carboxymuconolactone decarboxylase</fullName>
        <ecNumber evidence="2">4.1.1.44</ecNumber>
    </submittedName>
</protein>
<proteinExistence type="predicted"/>
<reference evidence="2 3" key="1">
    <citation type="submission" date="2019-01" db="EMBL/GenBank/DDBJ databases">
        <title>The draft genome of Rhizobium sp. 24NR.</title>
        <authorList>
            <person name="Liu L."/>
            <person name="Liang L."/>
            <person name="Shi S."/>
            <person name="Xu L."/>
            <person name="Wang X."/>
            <person name="Li L."/>
            <person name="Zhang X."/>
        </authorList>
    </citation>
    <scope>NUCLEOTIDE SEQUENCE [LARGE SCALE GENOMIC DNA]</scope>
    <source>
        <strain evidence="2 3">24NR</strain>
    </source>
</reference>
<dbReference type="EMBL" id="SBIP01000001">
    <property type="protein sequence ID" value="RWX80933.1"/>
    <property type="molecule type" value="Genomic_DNA"/>
</dbReference>
<keyword evidence="3" id="KW-1185">Reference proteome</keyword>
<evidence type="ECO:0000259" key="1">
    <source>
        <dbReference type="Pfam" id="PF02627"/>
    </source>
</evidence>
<dbReference type="Proteomes" id="UP000287687">
    <property type="component" value="Unassembled WGS sequence"/>
</dbReference>
<dbReference type="Gene3D" id="1.20.1290.10">
    <property type="entry name" value="AhpD-like"/>
    <property type="match status" value="1"/>
</dbReference>
<gene>
    <name evidence="2" type="primary">pcaC</name>
    <name evidence="2" type="ORF">EPK99_00910</name>
</gene>
<name>A0A3S3U382_9HYPH</name>
<dbReference type="NCBIfam" id="TIGR02425">
    <property type="entry name" value="decarb_PcaC"/>
    <property type="match status" value="1"/>
</dbReference>
<organism evidence="2 3">
    <name type="scientific">Neorhizobium lilium</name>
    <dbReference type="NCBI Taxonomy" id="2503024"/>
    <lineage>
        <taxon>Bacteria</taxon>
        <taxon>Pseudomonadati</taxon>
        <taxon>Pseudomonadota</taxon>
        <taxon>Alphaproteobacteria</taxon>
        <taxon>Hyphomicrobiales</taxon>
        <taxon>Rhizobiaceae</taxon>
        <taxon>Rhizobium/Agrobacterium group</taxon>
        <taxon>Neorhizobium</taxon>
    </lineage>
</organism>
<dbReference type="InterPro" id="IPR029032">
    <property type="entry name" value="AhpD-like"/>
</dbReference>
<keyword evidence="2" id="KW-0456">Lyase</keyword>
<dbReference type="EC" id="4.1.1.44" evidence="2"/>
<evidence type="ECO:0000313" key="2">
    <source>
        <dbReference type="EMBL" id="RWX80933.1"/>
    </source>
</evidence>
<dbReference type="GO" id="GO:0051920">
    <property type="term" value="F:peroxiredoxin activity"/>
    <property type="evidence" value="ECO:0007669"/>
    <property type="project" value="InterPro"/>
</dbReference>
<sequence>MADTPPASARYTEGIDTRRAVLGDAHVDRAQASQTDFDRPFQQLITESAWGTVWAGQEWSKRERSMVTIALLAALGHDDEVAMHIRATVNTGATREDIREALMHVAIYAGVPAANHAFKIAKATYAEMEAAKAAGEDNEEHPS</sequence>
<dbReference type="PANTHER" id="PTHR33570">
    <property type="entry name" value="4-CARBOXYMUCONOLACTONE DECARBOXYLASE FAMILY PROTEIN"/>
    <property type="match status" value="1"/>
</dbReference>
<dbReference type="PANTHER" id="PTHR33570:SF2">
    <property type="entry name" value="CARBOXYMUCONOLACTONE DECARBOXYLASE-LIKE DOMAIN-CONTAINING PROTEIN"/>
    <property type="match status" value="1"/>
</dbReference>
<dbReference type="RefSeq" id="WP_128440761.1">
    <property type="nucleotide sequence ID" value="NZ_SBIP01000001.1"/>
</dbReference>
<accession>A0A3S3U382</accession>
<feature type="domain" description="Carboxymuconolactone decarboxylase-like" evidence="1">
    <location>
        <begin position="41"/>
        <end position="123"/>
    </location>
</feature>
<dbReference type="InterPro" id="IPR012788">
    <property type="entry name" value="Decarb_PcaC"/>
</dbReference>
<dbReference type="OrthoDB" id="9801400at2"/>
<dbReference type="InterPro" id="IPR052512">
    <property type="entry name" value="4CMD/NDH-1_regulator"/>
</dbReference>
<dbReference type="GO" id="GO:0047575">
    <property type="term" value="F:4-carboxymuconolactone decarboxylase activity"/>
    <property type="evidence" value="ECO:0007669"/>
    <property type="project" value="UniProtKB-EC"/>
</dbReference>